<organism evidence="2 3">
    <name type="scientific">Chryseotalea sanaruensis</name>
    <dbReference type="NCBI Taxonomy" id="2482724"/>
    <lineage>
        <taxon>Bacteria</taxon>
        <taxon>Pseudomonadati</taxon>
        <taxon>Bacteroidota</taxon>
        <taxon>Cytophagia</taxon>
        <taxon>Cytophagales</taxon>
        <taxon>Chryseotaleaceae</taxon>
        <taxon>Chryseotalea</taxon>
    </lineage>
</organism>
<dbReference type="InterPro" id="IPR034660">
    <property type="entry name" value="DinB/YfiT-like"/>
</dbReference>
<accession>A0A401UCK4</accession>
<dbReference type="SUPFAM" id="SSF109854">
    <property type="entry name" value="DinB/YfiT-like putative metalloenzymes"/>
    <property type="match status" value="1"/>
</dbReference>
<dbReference type="InterPro" id="IPR024775">
    <property type="entry name" value="DinB-like"/>
</dbReference>
<evidence type="ECO:0000313" key="2">
    <source>
        <dbReference type="EMBL" id="GCC52617.1"/>
    </source>
</evidence>
<dbReference type="RefSeq" id="WP_127123274.1">
    <property type="nucleotide sequence ID" value="NZ_BHXQ01000005.1"/>
</dbReference>
<keyword evidence="3" id="KW-1185">Reference proteome</keyword>
<comment type="caution">
    <text evidence="2">The sequence shown here is derived from an EMBL/GenBank/DDBJ whole genome shotgun (WGS) entry which is preliminary data.</text>
</comment>
<name>A0A401UCK4_9BACT</name>
<dbReference type="Pfam" id="PF12867">
    <property type="entry name" value="DinB_2"/>
    <property type="match status" value="1"/>
</dbReference>
<evidence type="ECO:0000313" key="3">
    <source>
        <dbReference type="Proteomes" id="UP000288227"/>
    </source>
</evidence>
<sequence>MTKAELQQQLHIHHKAFNESINLLNEADFTHSKNGKWNAGQHLDHLIRSTEPVFVAMKLPAIVIRFLFGKANRPSVQYEALVVRYTEKLKAGGKASGRYIPGTVSFSERSLLVERFTNIVQKLANQLNKFSEQDLDKFILPHPLLGKLTYREMIYFTIYHVQHHHKLLN</sequence>
<feature type="domain" description="DinB-like" evidence="1">
    <location>
        <begin position="9"/>
        <end position="166"/>
    </location>
</feature>
<dbReference type="EMBL" id="BHXQ01000005">
    <property type="protein sequence ID" value="GCC52617.1"/>
    <property type="molecule type" value="Genomic_DNA"/>
</dbReference>
<dbReference type="Gene3D" id="1.20.120.450">
    <property type="entry name" value="dinb family like domain"/>
    <property type="match status" value="1"/>
</dbReference>
<dbReference type="OrthoDB" id="954225at2"/>
<protein>
    <submittedName>
        <fullName evidence="2">DinB family protein</fullName>
    </submittedName>
</protein>
<evidence type="ECO:0000259" key="1">
    <source>
        <dbReference type="Pfam" id="PF12867"/>
    </source>
</evidence>
<proteinExistence type="predicted"/>
<dbReference type="Proteomes" id="UP000288227">
    <property type="component" value="Unassembled WGS sequence"/>
</dbReference>
<dbReference type="AlphaFoldDB" id="A0A401UCK4"/>
<gene>
    <name evidence="2" type="ORF">SanaruYs_28540</name>
</gene>
<reference evidence="2 3" key="1">
    <citation type="submission" date="2018-11" db="EMBL/GenBank/DDBJ databases">
        <title>Chryseotalea sanarue gen. nov., sp., nov., a member of the family Cytophagaceae, isolated from a brackish lake in Hamamatsu Japan.</title>
        <authorList>
            <person name="Maejima Y."/>
            <person name="Iino T."/>
            <person name="Muraguchi Y."/>
            <person name="Fukuda K."/>
            <person name="Ohkuma M."/>
            <person name="Moriuchi R."/>
            <person name="Dohra H."/>
            <person name="Kimbara K."/>
            <person name="Shintani M."/>
        </authorList>
    </citation>
    <scope>NUCLEOTIDE SEQUENCE [LARGE SCALE GENOMIC DNA]</scope>
    <source>
        <strain evidence="2 3">Ys</strain>
    </source>
</reference>